<dbReference type="NCBIfam" id="TIGR00964">
    <property type="entry name" value="secE_bact"/>
    <property type="match status" value="1"/>
</dbReference>
<name>A0A1G2MFG8_9BACT</name>
<comment type="subcellular location">
    <subcellularLocation>
        <location evidence="9">Cell membrane</location>
        <topology evidence="9">Single-pass membrane protein</topology>
    </subcellularLocation>
    <subcellularLocation>
        <location evidence="1">Membrane</location>
    </subcellularLocation>
</comment>
<dbReference type="Proteomes" id="UP000176493">
    <property type="component" value="Unassembled WGS sequence"/>
</dbReference>
<sequence>MKIVDYLKETRAELKHVAWPSRKQAIAYTIVVIAISLLTAAYLGAFDYVFTSLLKLII</sequence>
<evidence type="ECO:0000313" key="11">
    <source>
        <dbReference type="Proteomes" id="UP000176493"/>
    </source>
</evidence>
<proteinExistence type="inferred from homology"/>
<dbReference type="GO" id="GO:0009306">
    <property type="term" value="P:protein secretion"/>
    <property type="evidence" value="ECO:0007669"/>
    <property type="project" value="UniProtKB-UniRule"/>
</dbReference>
<keyword evidence="8 9" id="KW-0472">Membrane</keyword>
<dbReference type="AlphaFoldDB" id="A0A1G2MFG8"/>
<keyword evidence="4 9" id="KW-0812">Transmembrane</keyword>
<keyword evidence="2 9" id="KW-0813">Transport</keyword>
<dbReference type="GO" id="GO:0043952">
    <property type="term" value="P:protein transport by the Sec complex"/>
    <property type="evidence" value="ECO:0007669"/>
    <property type="project" value="UniProtKB-UniRule"/>
</dbReference>
<keyword evidence="7 9" id="KW-0811">Translocation</keyword>
<evidence type="ECO:0000256" key="8">
    <source>
        <dbReference type="ARBA" id="ARBA00023136"/>
    </source>
</evidence>
<organism evidence="10 11">
    <name type="scientific">Candidatus Taylorbacteria bacterium RIFCSPHIGHO2_02_49_25</name>
    <dbReference type="NCBI Taxonomy" id="1802305"/>
    <lineage>
        <taxon>Bacteria</taxon>
        <taxon>Candidatus Tayloriibacteriota</taxon>
    </lineage>
</organism>
<evidence type="ECO:0000256" key="7">
    <source>
        <dbReference type="ARBA" id="ARBA00023010"/>
    </source>
</evidence>
<dbReference type="GO" id="GO:0006605">
    <property type="term" value="P:protein targeting"/>
    <property type="evidence" value="ECO:0007669"/>
    <property type="project" value="UniProtKB-UniRule"/>
</dbReference>
<dbReference type="Gene3D" id="1.20.5.1030">
    <property type="entry name" value="Preprotein translocase secy subunit"/>
    <property type="match status" value="1"/>
</dbReference>
<dbReference type="InterPro" id="IPR038379">
    <property type="entry name" value="SecE_sf"/>
</dbReference>
<comment type="similarity">
    <text evidence="9">Belongs to the SecE/SEC61-gamma family.</text>
</comment>
<comment type="function">
    <text evidence="9">Essential subunit of the Sec protein translocation channel SecYEG. Clamps together the 2 halves of SecY. May contact the channel plug during translocation.</text>
</comment>
<dbReference type="PANTHER" id="PTHR33910">
    <property type="entry name" value="PROTEIN TRANSLOCASE SUBUNIT SECE"/>
    <property type="match status" value="1"/>
</dbReference>
<comment type="subunit">
    <text evidence="9">Component of the Sec protein translocase complex. Heterotrimer consisting of SecY, SecE and SecG subunits. The heterotrimers can form oligomers, although 1 heterotrimer is thought to be able to translocate proteins. Interacts with the ribosome. Interacts with SecDF, and other proteins may be involved. Interacts with SecA.</text>
</comment>
<evidence type="ECO:0000256" key="9">
    <source>
        <dbReference type="HAMAP-Rule" id="MF_00422"/>
    </source>
</evidence>
<evidence type="ECO:0000256" key="1">
    <source>
        <dbReference type="ARBA" id="ARBA00004370"/>
    </source>
</evidence>
<dbReference type="GO" id="GO:0005886">
    <property type="term" value="C:plasma membrane"/>
    <property type="evidence" value="ECO:0007669"/>
    <property type="project" value="UniProtKB-SubCell"/>
</dbReference>
<dbReference type="HAMAP" id="MF_00422">
    <property type="entry name" value="SecE"/>
    <property type="match status" value="1"/>
</dbReference>
<accession>A0A1G2MFG8</accession>
<comment type="caution">
    <text evidence="10">The sequence shown here is derived from an EMBL/GenBank/DDBJ whole genome shotgun (WGS) entry which is preliminary data.</text>
</comment>
<keyword evidence="6 9" id="KW-1133">Transmembrane helix</keyword>
<evidence type="ECO:0000256" key="2">
    <source>
        <dbReference type="ARBA" id="ARBA00022448"/>
    </source>
</evidence>
<evidence type="ECO:0000256" key="5">
    <source>
        <dbReference type="ARBA" id="ARBA00022927"/>
    </source>
</evidence>
<dbReference type="EMBL" id="MHRJ01000022">
    <property type="protein sequence ID" value="OHA22650.1"/>
    <property type="molecule type" value="Genomic_DNA"/>
</dbReference>
<reference evidence="10 11" key="1">
    <citation type="journal article" date="2016" name="Nat. Commun.">
        <title>Thousands of microbial genomes shed light on interconnected biogeochemical processes in an aquifer system.</title>
        <authorList>
            <person name="Anantharaman K."/>
            <person name="Brown C.T."/>
            <person name="Hug L.A."/>
            <person name="Sharon I."/>
            <person name="Castelle C.J."/>
            <person name="Probst A.J."/>
            <person name="Thomas B.C."/>
            <person name="Singh A."/>
            <person name="Wilkins M.J."/>
            <person name="Karaoz U."/>
            <person name="Brodie E.L."/>
            <person name="Williams K.H."/>
            <person name="Hubbard S.S."/>
            <person name="Banfield J.F."/>
        </authorList>
    </citation>
    <scope>NUCLEOTIDE SEQUENCE [LARGE SCALE GENOMIC DNA]</scope>
</reference>
<dbReference type="Pfam" id="PF00584">
    <property type="entry name" value="SecE"/>
    <property type="match status" value="1"/>
</dbReference>
<dbReference type="PANTHER" id="PTHR33910:SF1">
    <property type="entry name" value="PROTEIN TRANSLOCASE SUBUNIT SECE"/>
    <property type="match status" value="1"/>
</dbReference>
<dbReference type="InterPro" id="IPR001901">
    <property type="entry name" value="Translocase_SecE/Sec61-g"/>
</dbReference>
<dbReference type="GO" id="GO:0065002">
    <property type="term" value="P:intracellular protein transmembrane transport"/>
    <property type="evidence" value="ECO:0007669"/>
    <property type="project" value="UniProtKB-UniRule"/>
</dbReference>
<evidence type="ECO:0000256" key="3">
    <source>
        <dbReference type="ARBA" id="ARBA00022475"/>
    </source>
</evidence>
<dbReference type="GO" id="GO:0008320">
    <property type="term" value="F:protein transmembrane transporter activity"/>
    <property type="evidence" value="ECO:0007669"/>
    <property type="project" value="UniProtKB-UniRule"/>
</dbReference>
<protein>
    <recommendedName>
        <fullName evidence="9">Protein translocase subunit SecE</fullName>
    </recommendedName>
</protein>
<feature type="transmembrane region" description="Helical" evidence="9">
    <location>
        <begin position="25"/>
        <end position="45"/>
    </location>
</feature>
<evidence type="ECO:0000256" key="4">
    <source>
        <dbReference type="ARBA" id="ARBA00022692"/>
    </source>
</evidence>
<dbReference type="InterPro" id="IPR005807">
    <property type="entry name" value="SecE_bac"/>
</dbReference>
<gene>
    <name evidence="9" type="primary">secE</name>
    <name evidence="10" type="ORF">A2W52_04340</name>
</gene>
<keyword evidence="3 9" id="KW-1003">Cell membrane</keyword>
<evidence type="ECO:0000313" key="10">
    <source>
        <dbReference type="EMBL" id="OHA22650.1"/>
    </source>
</evidence>
<keyword evidence="5 9" id="KW-0653">Protein transport</keyword>
<evidence type="ECO:0000256" key="6">
    <source>
        <dbReference type="ARBA" id="ARBA00022989"/>
    </source>
</evidence>